<feature type="compositionally biased region" description="Polar residues" evidence="1">
    <location>
        <begin position="184"/>
        <end position="241"/>
    </location>
</feature>
<feature type="compositionally biased region" description="Low complexity" evidence="1">
    <location>
        <begin position="416"/>
        <end position="425"/>
    </location>
</feature>
<evidence type="ECO:0000256" key="1">
    <source>
        <dbReference type="SAM" id="MobiDB-lite"/>
    </source>
</evidence>
<dbReference type="Gene3D" id="2.60.40.1120">
    <property type="entry name" value="Carboxypeptidase-like, regulatory domain"/>
    <property type="match status" value="1"/>
</dbReference>
<proteinExistence type="predicted"/>
<protein>
    <recommendedName>
        <fullName evidence="4">Carboxypeptidase regulatory-like domain-containing protein</fullName>
    </recommendedName>
</protein>
<organism evidence="2 3">
    <name type="scientific">candidate division WWE3 bacterium</name>
    <dbReference type="NCBI Taxonomy" id="2053526"/>
    <lineage>
        <taxon>Bacteria</taxon>
        <taxon>Katanobacteria</taxon>
    </lineage>
</organism>
<feature type="compositionally biased region" description="Polar residues" evidence="1">
    <location>
        <begin position="120"/>
        <end position="146"/>
    </location>
</feature>
<dbReference type="EMBL" id="JAGQKY010000134">
    <property type="protein sequence ID" value="MCA9397764.1"/>
    <property type="molecule type" value="Genomic_DNA"/>
</dbReference>
<dbReference type="SUPFAM" id="SSF49464">
    <property type="entry name" value="Carboxypeptidase regulatory domain-like"/>
    <property type="match status" value="1"/>
</dbReference>
<dbReference type="AlphaFoldDB" id="A0A955RWE6"/>
<feature type="region of interest" description="Disordered" evidence="1">
    <location>
        <begin position="410"/>
        <end position="436"/>
    </location>
</feature>
<reference evidence="2" key="1">
    <citation type="submission" date="2020-04" db="EMBL/GenBank/DDBJ databases">
        <authorList>
            <person name="Zhang T."/>
        </authorList>
    </citation>
    <scope>NUCLEOTIDE SEQUENCE</scope>
    <source>
        <strain evidence="2">HKST-UBA02</strain>
    </source>
</reference>
<feature type="compositionally biased region" description="Polar residues" evidence="1">
    <location>
        <begin position="380"/>
        <end position="390"/>
    </location>
</feature>
<evidence type="ECO:0000313" key="2">
    <source>
        <dbReference type="EMBL" id="MCA9397764.1"/>
    </source>
</evidence>
<evidence type="ECO:0008006" key="4">
    <source>
        <dbReference type="Google" id="ProtNLM"/>
    </source>
</evidence>
<feature type="compositionally biased region" description="Polar residues" evidence="1">
    <location>
        <begin position="157"/>
        <end position="176"/>
    </location>
</feature>
<gene>
    <name evidence="2" type="ORF">KC573_02955</name>
</gene>
<evidence type="ECO:0000313" key="3">
    <source>
        <dbReference type="Proteomes" id="UP000699691"/>
    </source>
</evidence>
<feature type="region of interest" description="Disordered" evidence="1">
    <location>
        <begin position="120"/>
        <end position="241"/>
    </location>
</feature>
<feature type="region of interest" description="Disordered" evidence="1">
    <location>
        <begin position="357"/>
        <end position="390"/>
    </location>
</feature>
<name>A0A955RWE6_UNCKA</name>
<feature type="compositionally biased region" description="Low complexity" evidence="1">
    <location>
        <begin position="368"/>
        <end position="379"/>
    </location>
</feature>
<sequence>MNDITQPLEQKLAISRKNKTYLSVPGNLAFGRKIQLHSNQRTNRGLSRVSIGDTVTPIWHQQTFTPSSDLQKRFASQQIQEQSQSTPIDTAPISNQQTAPQITTAPIQPAIVQTRQASPIVNNPIKPNTSVQQPVSQQATPPQQAHTEPVESAPEKSIQQEPSSHVTLPETKQVQESMGPVNDMPTSINEPQTNMVQNPSTQPTPESTTIPVRSLSEQSTANTEQATIMSQTESSEPQDVSNQDIALSITALSDIRQQIKDQEEHLQSLQQDLPQTEEQATQYLAEMKTKEALIKNLEHALSNTQEELNMLRSTPGADTSIISNLEVQLKKQRDTFNNLKHEKKLIEEKQQALQKKKAEQTKVSQTINQLQQQSNQLSQPTPNTGQQPVTASIDPAVRDLINQSMAIEDQTPAKSTPQPQEQTQTPPAPRVNEPPKEIKMPTITKEKNAINGIVMNAANKLITDAIVIIKNEEGRPLRALKTNDLGQFWITTALEDGRYFIESEKEGFRFDTIEIELTGDVVPPILVKAK</sequence>
<dbReference type="Proteomes" id="UP000699691">
    <property type="component" value="Unassembled WGS sequence"/>
</dbReference>
<accession>A0A955RWE6</accession>
<dbReference type="InterPro" id="IPR008969">
    <property type="entry name" value="CarboxyPept-like_regulatory"/>
</dbReference>
<reference evidence="2" key="2">
    <citation type="journal article" date="2021" name="Microbiome">
        <title>Successional dynamics and alternative stable states in a saline activated sludge microbial community over 9 years.</title>
        <authorList>
            <person name="Wang Y."/>
            <person name="Ye J."/>
            <person name="Ju F."/>
            <person name="Liu L."/>
            <person name="Boyd J.A."/>
            <person name="Deng Y."/>
            <person name="Parks D.H."/>
            <person name="Jiang X."/>
            <person name="Yin X."/>
            <person name="Woodcroft B.J."/>
            <person name="Tyson G.W."/>
            <person name="Hugenholtz P."/>
            <person name="Polz M.F."/>
            <person name="Zhang T."/>
        </authorList>
    </citation>
    <scope>NUCLEOTIDE SEQUENCE</scope>
    <source>
        <strain evidence="2">HKST-UBA02</strain>
    </source>
</reference>
<comment type="caution">
    <text evidence="2">The sequence shown here is derived from an EMBL/GenBank/DDBJ whole genome shotgun (WGS) entry which is preliminary data.</text>
</comment>